<dbReference type="Pfam" id="PF04102">
    <property type="entry name" value="SlyX"/>
    <property type="match status" value="1"/>
</dbReference>
<evidence type="ECO:0000256" key="1">
    <source>
        <dbReference type="SAM" id="MobiDB-lite"/>
    </source>
</evidence>
<gene>
    <name evidence="2" type="ORF">Pla22_41340</name>
</gene>
<feature type="region of interest" description="Disordered" evidence="1">
    <location>
        <begin position="47"/>
        <end position="70"/>
    </location>
</feature>
<protein>
    <recommendedName>
        <fullName evidence="4">Protein SlyX</fullName>
    </recommendedName>
</protein>
<dbReference type="PANTHER" id="PTHR36508">
    <property type="entry name" value="PROTEIN SLYX"/>
    <property type="match status" value="1"/>
</dbReference>
<comment type="caution">
    <text evidence="2">The sequence shown here is derived from an EMBL/GenBank/DDBJ whole genome shotgun (WGS) entry which is preliminary data.</text>
</comment>
<dbReference type="EMBL" id="SJPI01000002">
    <property type="protein sequence ID" value="TWT51357.1"/>
    <property type="molecule type" value="Genomic_DNA"/>
</dbReference>
<evidence type="ECO:0000313" key="3">
    <source>
        <dbReference type="Proteomes" id="UP000316598"/>
    </source>
</evidence>
<dbReference type="RefSeq" id="WP_146516632.1">
    <property type="nucleotide sequence ID" value="NZ_SJPI01000002.1"/>
</dbReference>
<proteinExistence type="predicted"/>
<dbReference type="InterPro" id="IPR007236">
    <property type="entry name" value="SlyX"/>
</dbReference>
<accession>A0A5C5WL49</accession>
<keyword evidence="3" id="KW-1185">Reference proteome</keyword>
<dbReference type="OrthoDB" id="284584at2"/>
<sequence>MDEDRITKLEVSVGHLQRLFDQLNEVVTEQAMRADRMYRKISELERQLKESKDKTPDSPPSLEDEKPPHY</sequence>
<dbReference type="AlphaFoldDB" id="A0A5C5WL49"/>
<name>A0A5C5WL49_9BACT</name>
<dbReference type="Proteomes" id="UP000316598">
    <property type="component" value="Unassembled WGS sequence"/>
</dbReference>
<reference evidence="2 3" key="1">
    <citation type="submission" date="2019-02" db="EMBL/GenBank/DDBJ databases">
        <title>Deep-cultivation of Planctomycetes and their phenomic and genomic characterization uncovers novel biology.</title>
        <authorList>
            <person name="Wiegand S."/>
            <person name="Jogler M."/>
            <person name="Boedeker C."/>
            <person name="Pinto D."/>
            <person name="Vollmers J."/>
            <person name="Rivas-Marin E."/>
            <person name="Kohn T."/>
            <person name="Peeters S.H."/>
            <person name="Heuer A."/>
            <person name="Rast P."/>
            <person name="Oberbeckmann S."/>
            <person name="Bunk B."/>
            <person name="Jeske O."/>
            <person name="Meyerdierks A."/>
            <person name="Storesund J.E."/>
            <person name="Kallscheuer N."/>
            <person name="Luecker S."/>
            <person name="Lage O.M."/>
            <person name="Pohl T."/>
            <person name="Merkel B.J."/>
            <person name="Hornburger P."/>
            <person name="Mueller R.-W."/>
            <person name="Bruemmer F."/>
            <person name="Labrenz M."/>
            <person name="Spormann A.M."/>
            <person name="Op Den Camp H."/>
            <person name="Overmann J."/>
            <person name="Amann R."/>
            <person name="Jetten M.S.M."/>
            <person name="Mascher T."/>
            <person name="Medema M.H."/>
            <person name="Devos D.P."/>
            <person name="Kaster A.-K."/>
            <person name="Ovreas L."/>
            <person name="Rohde M."/>
            <person name="Galperin M.Y."/>
            <person name="Jogler C."/>
        </authorList>
    </citation>
    <scope>NUCLEOTIDE SEQUENCE [LARGE SCALE GENOMIC DNA]</scope>
    <source>
        <strain evidence="2 3">Pla22</strain>
    </source>
</reference>
<evidence type="ECO:0008006" key="4">
    <source>
        <dbReference type="Google" id="ProtNLM"/>
    </source>
</evidence>
<feature type="compositionally biased region" description="Basic and acidic residues" evidence="1">
    <location>
        <begin position="47"/>
        <end position="56"/>
    </location>
</feature>
<evidence type="ECO:0000313" key="2">
    <source>
        <dbReference type="EMBL" id="TWT51357.1"/>
    </source>
</evidence>
<dbReference type="PANTHER" id="PTHR36508:SF1">
    <property type="entry name" value="PROTEIN SLYX"/>
    <property type="match status" value="1"/>
</dbReference>
<organism evidence="2 3">
    <name type="scientific">Rubripirellula amarantea</name>
    <dbReference type="NCBI Taxonomy" id="2527999"/>
    <lineage>
        <taxon>Bacteria</taxon>
        <taxon>Pseudomonadati</taxon>
        <taxon>Planctomycetota</taxon>
        <taxon>Planctomycetia</taxon>
        <taxon>Pirellulales</taxon>
        <taxon>Pirellulaceae</taxon>
        <taxon>Rubripirellula</taxon>
    </lineage>
</organism>